<organism evidence="2 3">
    <name type="scientific">Candidatus Falkowbacteria bacterium RIFOXYC2_FULL_36_12</name>
    <dbReference type="NCBI Taxonomy" id="1798002"/>
    <lineage>
        <taxon>Bacteria</taxon>
        <taxon>Candidatus Falkowiibacteriota</taxon>
    </lineage>
</organism>
<comment type="caution">
    <text evidence="2">The sequence shown here is derived from an EMBL/GenBank/DDBJ whole genome shotgun (WGS) entry which is preliminary data.</text>
</comment>
<evidence type="ECO:0000259" key="1">
    <source>
        <dbReference type="Pfam" id="PF01966"/>
    </source>
</evidence>
<dbReference type="Proteomes" id="UP000179001">
    <property type="component" value="Unassembled WGS sequence"/>
</dbReference>
<dbReference type="Pfam" id="PF01966">
    <property type="entry name" value="HD"/>
    <property type="match status" value="1"/>
</dbReference>
<dbReference type="SUPFAM" id="SSF109604">
    <property type="entry name" value="HD-domain/PDEase-like"/>
    <property type="match status" value="1"/>
</dbReference>
<dbReference type="InterPro" id="IPR006674">
    <property type="entry name" value="HD_domain"/>
</dbReference>
<sequence length="193" mass="22567">MHLTAQQKEIVNNTKKFVEKRKTRFPKGEDMLSHNKNVEKFAVEIYQGYKNIKIFPLILAAHLHDIGLSESSDHEKHAAIGYDMTKKYLRKYNFITSDQIELVALCALNHRGDKKTKRSIEEKIISSAAAMDFIDRSLFLFTEKCKHNKYNDSVAWIQKILNKIMTRIELPEARKIIKPKYNAAKRIFELENI</sequence>
<accession>A0A1F5SY79</accession>
<feature type="domain" description="HD" evidence="1">
    <location>
        <begin position="32"/>
        <end position="128"/>
    </location>
</feature>
<reference evidence="2 3" key="1">
    <citation type="journal article" date="2016" name="Nat. Commun.">
        <title>Thousands of microbial genomes shed light on interconnected biogeochemical processes in an aquifer system.</title>
        <authorList>
            <person name="Anantharaman K."/>
            <person name="Brown C.T."/>
            <person name="Hug L.A."/>
            <person name="Sharon I."/>
            <person name="Castelle C.J."/>
            <person name="Probst A.J."/>
            <person name="Thomas B.C."/>
            <person name="Singh A."/>
            <person name="Wilkins M.J."/>
            <person name="Karaoz U."/>
            <person name="Brodie E.L."/>
            <person name="Williams K.H."/>
            <person name="Hubbard S.S."/>
            <person name="Banfield J.F."/>
        </authorList>
    </citation>
    <scope>NUCLEOTIDE SEQUENCE [LARGE SCALE GENOMIC DNA]</scope>
</reference>
<name>A0A1F5SY79_9BACT</name>
<evidence type="ECO:0000313" key="2">
    <source>
        <dbReference type="EMBL" id="OGF31650.1"/>
    </source>
</evidence>
<dbReference type="STRING" id="1798002.A2478_04140"/>
<proteinExistence type="predicted"/>
<dbReference type="AlphaFoldDB" id="A0A1F5SY79"/>
<dbReference type="Gene3D" id="1.10.3210.10">
    <property type="entry name" value="Hypothetical protein af1432"/>
    <property type="match status" value="1"/>
</dbReference>
<dbReference type="EMBL" id="MFGJ01000007">
    <property type="protein sequence ID" value="OGF31650.1"/>
    <property type="molecule type" value="Genomic_DNA"/>
</dbReference>
<protein>
    <recommendedName>
        <fullName evidence="1">HD domain-containing protein</fullName>
    </recommendedName>
</protein>
<evidence type="ECO:0000313" key="3">
    <source>
        <dbReference type="Proteomes" id="UP000179001"/>
    </source>
</evidence>
<gene>
    <name evidence="2" type="ORF">A2478_04140</name>
</gene>